<dbReference type="AlphaFoldDB" id="A0A166NYF7"/>
<keyword evidence="3" id="KW-1185">Reference proteome</keyword>
<dbReference type="EMBL" id="KV417520">
    <property type="protein sequence ID" value="KZP25507.1"/>
    <property type="molecule type" value="Genomic_DNA"/>
</dbReference>
<evidence type="ECO:0000313" key="2">
    <source>
        <dbReference type="EMBL" id="KZP25507.1"/>
    </source>
</evidence>
<evidence type="ECO:0000256" key="1">
    <source>
        <dbReference type="SAM" id="MobiDB-lite"/>
    </source>
</evidence>
<sequence length="126" mass="13633">MYSISRSLTILRTPASSRLRMLHTTPRALASSKDAHTADHYSKDVDVNPPPDQTIHRVDGHELAEHAKDHYATTDKGYAPPGEKNNDHEEEKGSYGAVTDVKSRRARGSAGKSGEGPTKGDAGGRK</sequence>
<feature type="compositionally biased region" description="Basic and acidic residues" evidence="1">
    <location>
        <begin position="84"/>
        <end position="93"/>
    </location>
</feature>
<reference evidence="2 3" key="1">
    <citation type="journal article" date="2016" name="Mol. Biol. Evol.">
        <title>Comparative Genomics of Early-Diverging Mushroom-Forming Fungi Provides Insights into the Origins of Lignocellulose Decay Capabilities.</title>
        <authorList>
            <person name="Nagy L.G."/>
            <person name="Riley R."/>
            <person name="Tritt A."/>
            <person name="Adam C."/>
            <person name="Daum C."/>
            <person name="Floudas D."/>
            <person name="Sun H."/>
            <person name="Yadav J.S."/>
            <person name="Pangilinan J."/>
            <person name="Larsson K.H."/>
            <person name="Matsuura K."/>
            <person name="Barry K."/>
            <person name="Labutti K."/>
            <person name="Kuo R."/>
            <person name="Ohm R.A."/>
            <person name="Bhattacharya S.S."/>
            <person name="Shirouzu T."/>
            <person name="Yoshinaga Y."/>
            <person name="Martin F.M."/>
            <person name="Grigoriev I.V."/>
            <person name="Hibbett D.S."/>
        </authorList>
    </citation>
    <scope>NUCLEOTIDE SEQUENCE [LARGE SCALE GENOMIC DNA]</scope>
    <source>
        <strain evidence="2 3">CBS 109695</strain>
    </source>
</reference>
<proteinExistence type="predicted"/>
<organism evidence="2 3">
    <name type="scientific">Athelia psychrophila</name>
    <dbReference type="NCBI Taxonomy" id="1759441"/>
    <lineage>
        <taxon>Eukaryota</taxon>
        <taxon>Fungi</taxon>
        <taxon>Dikarya</taxon>
        <taxon>Basidiomycota</taxon>
        <taxon>Agaricomycotina</taxon>
        <taxon>Agaricomycetes</taxon>
        <taxon>Agaricomycetidae</taxon>
        <taxon>Atheliales</taxon>
        <taxon>Atheliaceae</taxon>
        <taxon>Athelia</taxon>
    </lineage>
</organism>
<feature type="region of interest" description="Disordered" evidence="1">
    <location>
        <begin position="23"/>
        <end position="126"/>
    </location>
</feature>
<dbReference type="Proteomes" id="UP000076532">
    <property type="component" value="Unassembled WGS sequence"/>
</dbReference>
<feature type="compositionally biased region" description="Basic and acidic residues" evidence="1">
    <location>
        <begin position="33"/>
        <end position="46"/>
    </location>
</feature>
<feature type="compositionally biased region" description="Basic and acidic residues" evidence="1">
    <location>
        <begin position="54"/>
        <end position="73"/>
    </location>
</feature>
<evidence type="ECO:0000313" key="3">
    <source>
        <dbReference type="Proteomes" id="UP000076532"/>
    </source>
</evidence>
<dbReference type="OrthoDB" id="2687798at2759"/>
<name>A0A166NYF7_9AGAM</name>
<gene>
    <name evidence="2" type="ORF">FIBSPDRAFT_929181</name>
</gene>
<accession>A0A166NYF7</accession>
<protein>
    <submittedName>
        <fullName evidence="2">Uncharacterized protein</fullName>
    </submittedName>
</protein>